<gene>
    <name evidence="2" type="ORF">UFOVP1067_42</name>
    <name evidence="1" type="ORF">UFOVP662_42</name>
</gene>
<evidence type="ECO:0000313" key="1">
    <source>
        <dbReference type="EMBL" id="CAB4156143.1"/>
    </source>
</evidence>
<accession>A0A6J5NBA1</accession>
<name>A0A6J5NBA1_9CAUD</name>
<evidence type="ECO:0000313" key="2">
    <source>
        <dbReference type="EMBL" id="CAB4181471.1"/>
    </source>
</evidence>
<sequence length="158" mass="17467">MIEIVITADMLIEARDKAASLGKLYNSITSGAGNIAGFIGEDIAHQVLGGVLQNTYDYDLVLADGTTVDVKTKQTSAVPLPHYECSVANLNTKQACDYYCFVRVKNDFTVGWYLGVYDKIAYLNDSVFMKKGTIDPTNNYVVKSDCYNLKISQLKEKI</sequence>
<dbReference type="EMBL" id="LR797016">
    <property type="protein sequence ID" value="CAB4181471.1"/>
    <property type="molecule type" value="Genomic_DNA"/>
</dbReference>
<organism evidence="1">
    <name type="scientific">uncultured Caudovirales phage</name>
    <dbReference type="NCBI Taxonomy" id="2100421"/>
    <lineage>
        <taxon>Viruses</taxon>
        <taxon>Duplodnaviria</taxon>
        <taxon>Heunggongvirae</taxon>
        <taxon>Uroviricota</taxon>
        <taxon>Caudoviricetes</taxon>
        <taxon>Peduoviridae</taxon>
        <taxon>Maltschvirus</taxon>
        <taxon>Maltschvirus maltsch</taxon>
    </lineage>
</organism>
<protein>
    <submittedName>
        <fullName evidence="1">Uncharacterized protein</fullName>
    </submittedName>
</protein>
<dbReference type="EMBL" id="LR796635">
    <property type="protein sequence ID" value="CAB4156143.1"/>
    <property type="molecule type" value="Genomic_DNA"/>
</dbReference>
<proteinExistence type="predicted"/>
<reference evidence="1" key="1">
    <citation type="submission" date="2020-04" db="EMBL/GenBank/DDBJ databases">
        <authorList>
            <person name="Chiriac C."/>
            <person name="Salcher M."/>
            <person name="Ghai R."/>
            <person name="Kavagutti S V."/>
        </authorList>
    </citation>
    <scope>NUCLEOTIDE SEQUENCE</scope>
</reference>